<feature type="region of interest" description="Disordered" evidence="2">
    <location>
        <begin position="650"/>
        <end position="672"/>
    </location>
</feature>
<dbReference type="RefSeq" id="XP_008534994.2">
    <property type="nucleotide sequence ID" value="XM_008536772.2"/>
</dbReference>
<feature type="compositionally biased region" description="Basic and acidic residues" evidence="2">
    <location>
        <begin position="226"/>
        <end position="236"/>
    </location>
</feature>
<proteinExistence type="inferred from homology"/>
<accession>A0ABM2FH94</accession>
<dbReference type="Pfam" id="PF03359">
    <property type="entry name" value="GKAP"/>
    <property type="match status" value="1"/>
</dbReference>
<keyword evidence="3" id="KW-1185">Reference proteome</keyword>
<reference evidence="4" key="1">
    <citation type="submission" date="2025-08" db="UniProtKB">
        <authorList>
            <consortium name="RefSeq"/>
        </authorList>
    </citation>
    <scope>IDENTIFICATION</scope>
    <source>
        <tissue evidence="4">Blood</tissue>
    </source>
</reference>
<organism evidence="3 4">
    <name type="scientific">Equus przewalskii</name>
    <name type="common">Przewalski's horse</name>
    <name type="synonym">Equus caballus przewalskii</name>
    <dbReference type="NCBI Taxonomy" id="9798"/>
    <lineage>
        <taxon>Eukaryota</taxon>
        <taxon>Metazoa</taxon>
        <taxon>Chordata</taxon>
        <taxon>Craniata</taxon>
        <taxon>Vertebrata</taxon>
        <taxon>Euteleostomi</taxon>
        <taxon>Mammalia</taxon>
        <taxon>Eutheria</taxon>
        <taxon>Laurasiatheria</taxon>
        <taxon>Perissodactyla</taxon>
        <taxon>Equidae</taxon>
        <taxon>Equus</taxon>
    </lineage>
</organism>
<sequence length="672" mass="75336">MASSHFASRLRKDLSVDMIRTKIVHRKSLSQKANRHKEYEQNRRFGLKDVNIPTLERRNLELEDTSQELIPEEMSVKPRSVKSVLSDQRRQMLQKYQEEKQLKKLKEQREKAQQGVFKVGLYRPDKPCFLSARTEYHPKKIGNGSDVRATRSGQRQTSEKKVANEKTAGQPAMPTCTRTTRSMTQRAKQTAGAGAAGAASAPAPRPAASVRAASARAASAAPATRAARDNETERKVPNQGRPAKKIERKPGKVVSFKVDSEENTLESQTIVTNGMDPDGVLSKMEKLPKTNPAAVKGRPSFAPVDFVFRPPDGLKSYEITPRTPTSTAAWTPTYSCSSLNTEVDKAPEATKETLAQKCKPSAHQECDGWRRPLSSLAVGSTDRVLNKNETTTENLHGLPIKEVPSLEINEDQTSQPRHVLYFRKILQSETEKLTSHCLEWERKLELDVPDEAKDLIRLAVGQTRLLMKERFKQFEELVDDCEYKRGEKDTTCADLDGFWDMVSLQVRDVNQKFNNLTKLEECEWQNNNNTSKKVFQKKVVSGLASKPKQDDAGRIAARSRLAAVKKAVRERMQRGEQAGAAGSAVPKEVDQIVFDAGFFRIESPVKSFSAVFDNKNLMTECHLLDSPRLGCSEPFTQVERRRQEHARHASFGGDLIAFSPRTPPSGNQPEEL</sequence>
<dbReference type="PANTHER" id="PTHR12353:SF1">
    <property type="entry name" value="DISKS LARGE-ASSOCIATED PROTEIN 5"/>
    <property type="match status" value="1"/>
</dbReference>
<feature type="compositionally biased region" description="Polar residues" evidence="2">
    <location>
        <begin position="176"/>
        <end position="188"/>
    </location>
</feature>
<evidence type="ECO:0000256" key="2">
    <source>
        <dbReference type="SAM" id="MobiDB-lite"/>
    </source>
</evidence>
<feature type="region of interest" description="Disordered" evidence="2">
    <location>
        <begin position="138"/>
        <end position="250"/>
    </location>
</feature>
<dbReference type="InterPro" id="IPR005026">
    <property type="entry name" value="SAPAP"/>
</dbReference>
<gene>
    <name evidence="4" type="primary">DLGAP5</name>
</gene>
<name>A0ABM2FH94_EQUPR</name>
<evidence type="ECO:0000313" key="3">
    <source>
        <dbReference type="Proteomes" id="UP001652662"/>
    </source>
</evidence>
<dbReference type="GeneID" id="103561926"/>
<evidence type="ECO:0000313" key="4">
    <source>
        <dbReference type="RefSeq" id="XP_008534994.2"/>
    </source>
</evidence>
<dbReference type="Proteomes" id="UP001652662">
    <property type="component" value="Chromosome 25"/>
</dbReference>
<protein>
    <submittedName>
        <fullName evidence="4">LOW QUALITY PROTEIN: disks large-associated protein 5</fullName>
    </submittedName>
</protein>
<feature type="compositionally biased region" description="Low complexity" evidence="2">
    <location>
        <begin position="191"/>
        <end position="225"/>
    </location>
</feature>
<comment type="similarity">
    <text evidence="1">Belongs to the SAPAP family.</text>
</comment>
<evidence type="ECO:0000256" key="1">
    <source>
        <dbReference type="ARBA" id="ARBA00008839"/>
    </source>
</evidence>
<dbReference type="PANTHER" id="PTHR12353">
    <property type="entry name" value="DISKS LARGE-ASSOCIATED PROTEIN DAP SAP90/PSD-95-ASSOCIATED PROTEIN"/>
    <property type="match status" value="1"/>
</dbReference>